<dbReference type="PANTHER" id="PTHR41523:SF8">
    <property type="entry name" value="ETHYLENE RESPONSE SENSOR PROTEIN"/>
    <property type="match status" value="1"/>
</dbReference>
<dbReference type="EC" id="2.7.13.3" evidence="2"/>
<dbReference type="Gene3D" id="3.30.565.10">
    <property type="entry name" value="Histidine kinase-like ATPase, C-terminal domain"/>
    <property type="match status" value="1"/>
</dbReference>
<keyword evidence="6 11" id="KW-0418">Kinase</keyword>
<comment type="catalytic activity">
    <reaction evidence="1">
        <text>ATP + protein L-histidine = ADP + protein N-phospho-L-histidine.</text>
        <dbReference type="EC" id="2.7.13.3"/>
    </reaction>
</comment>
<evidence type="ECO:0000256" key="1">
    <source>
        <dbReference type="ARBA" id="ARBA00000085"/>
    </source>
</evidence>
<dbReference type="PROSITE" id="PS50005">
    <property type="entry name" value="TPR"/>
    <property type="match status" value="1"/>
</dbReference>
<dbReference type="InterPro" id="IPR019734">
    <property type="entry name" value="TPR_rpt"/>
</dbReference>
<name>A0A1G8C604_9BACT</name>
<dbReference type="SMART" id="SM00028">
    <property type="entry name" value="TPR"/>
    <property type="match status" value="3"/>
</dbReference>
<evidence type="ECO:0000313" key="12">
    <source>
        <dbReference type="Proteomes" id="UP000198748"/>
    </source>
</evidence>
<keyword evidence="8" id="KW-0802">TPR repeat</keyword>
<feature type="repeat" description="TPR" evidence="8">
    <location>
        <begin position="254"/>
        <end position="287"/>
    </location>
</feature>
<keyword evidence="3" id="KW-0597">Phosphoprotein</keyword>
<dbReference type="InterPro" id="IPR011990">
    <property type="entry name" value="TPR-like_helical_dom_sf"/>
</dbReference>
<dbReference type="EMBL" id="FNAN01000036">
    <property type="protein sequence ID" value="SDH40768.1"/>
    <property type="molecule type" value="Genomic_DNA"/>
</dbReference>
<proteinExistence type="predicted"/>
<dbReference type="SUPFAM" id="SSF48452">
    <property type="entry name" value="TPR-like"/>
    <property type="match status" value="2"/>
</dbReference>
<evidence type="ECO:0000256" key="7">
    <source>
        <dbReference type="ARBA" id="ARBA00022840"/>
    </source>
</evidence>
<evidence type="ECO:0000256" key="5">
    <source>
        <dbReference type="ARBA" id="ARBA00022741"/>
    </source>
</evidence>
<feature type="transmembrane region" description="Helical" evidence="9">
    <location>
        <begin position="492"/>
        <end position="514"/>
    </location>
</feature>
<protein>
    <recommendedName>
        <fullName evidence="2">histidine kinase</fullName>
        <ecNumber evidence="2">2.7.13.3</ecNumber>
    </recommendedName>
</protein>
<dbReference type="PROSITE" id="PS50109">
    <property type="entry name" value="HIS_KIN"/>
    <property type="match status" value="1"/>
</dbReference>
<dbReference type="GO" id="GO:0004673">
    <property type="term" value="F:protein histidine kinase activity"/>
    <property type="evidence" value="ECO:0007669"/>
    <property type="project" value="UniProtKB-EC"/>
</dbReference>
<reference evidence="12" key="1">
    <citation type="submission" date="2016-10" db="EMBL/GenBank/DDBJ databases">
        <authorList>
            <person name="Varghese N."/>
            <person name="Submissions S."/>
        </authorList>
    </citation>
    <scope>NUCLEOTIDE SEQUENCE [LARGE SCALE GENOMIC DNA]</scope>
    <source>
        <strain evidence="12">DSM 25329</strain>
    </source>
</reference>
<dbReference type="Pfam" id="PF02518">
    <property type="entry name" value="HATPase_c"/>
    <property type="match status" value="1"/>
</dbReference>
<dbReference type="Pfam" id="PF13424">
    <property type="entry name" value="TPR_12"/>
    <property type="match status" value="1"/>
</dbReference>
<dbReference type="InterPro" id="IPR036890">
    <property type="entry name" value="HATPase_C_sf"/>
</dbReference>
<dbReference type="InterPro" id="IPR003594">
    <property type="entry name" value="HATPase_dom"/>
</dbReference>
<dbReference type="Proteomes" id="UP000198748">
    <property type="component" value="Unassembled WGS sequence"/>
</dbReference>
<evidence type="ECO:0000259" key="10">
    <source>
        <dbReference type="PROSITE" id="PS50109"/>
    </source>
</evidence>
<dbReference type="Gene3D" id="1.25.40.10">
    <property type="entry name" value="Tetratricopeptide repeat domain"/>
    <property type="match status" value="1"/>
</dbReference>
<keyword evidence="7" id="KW-0067">ATP-binding</keyword>
<dbReference type="STRING" id="659014.SAMN04487996_13610"/>
<evidence type="ECO:0000256" key="6">
    <source>
        <dbReference type="ARBA" id="ARBA00022777"/>
    </source>
</evidence>
<keyword evidence="9" id="KW-0472">Membrane</keyword>
<dbReference type="Gene3D" id="3.30.450.20">
    <property type="entry name" value="PAS domain"/>
    <property type="match status" value="1"/>
</dbReference>
<evidence type="ECO:0000313" key="11">
    <source>
        <dbReference type="EMBL" id="SDH40768.1"/>
    </source>
</evidence>
<dbReference type="AlphaFoldDB" id="A0A1G8C604"/>
<evidence type="ECO:0000256" key="9">
    <source>
        <dbReference type="SAM" id="Phobius"/>
    </source>
</evidence>
<evidence type="ECO:0000256" key="2">
    <source>
        <dbReference type="ARBA" id="ARBA00012438"/>
    </source>
</evidence>
<evidence type="ECO:0000256" key="4">
    <source>
        <dbReference type="ARBA" id="ARBA00022679"/>
    </source>
</evidence>
<dbReference type="SMART" id="SM00387">
    <property type="entry name" value="HATPase_c"/>
    <property type="match status" value="1"/>
</dbReference>
<organism evidence="11 12">
    <name type="scientific">Dyadobacter soli</name>
    <dbReference type="NCBI Taxonomy" id="659014"/>
    <lineage>
        <taxon>Bacteria</taxon>
        <taxon>Pseudomonadati</taxon>
        <taxon>Bacteroidota</taxon>
        <taxon>Cytophagia</taxon>
        <taxon>Cytophagales</taxon>
        <taxon>Spirosomataceae</taxon>
        <taxon>Dyadobacter</taxon>
    </lineage>
</organism>
<feature type="domain" description="Histidine kinase" evidence="10">
    <location>
        <begin position="548"/>
        <end position="741"/>
    </location>
</feature>
<dbReference type="InterPro" id="IPR011495">
    <property type="entry name" value="Sig_transdc_His_kin_sub2_dim/P"/>
</dbReference>
<dbReference type="InterPro" id="IPR005467">
    <property type="entry name" value="His_kinase_dom"/>
</dbReference>
<gene>
    <name evidence="11" type="ORF">SAMN04487996_13610</name>
</gene>
<sequence>MHKRLLLMAVLLMIGTYTYADFLGPFTAGEVAPVLVRLRASRADTTRAKLLIQLSDLYFYRAGRSARDLDSAYYYTSAAHKLAASLGFDDGLAEVYFQEGAILPMIDQREKGRHATEMAAKLFTKQHNYRMMGESYYRLAGYYGLTETEIGDRIKFTHSSLDAFRLAKLPVKVGAVLQTLGDLHSSRGENGPALTYLKESLQAYQSAKYDRLMGVYNLLGNVYTALGVTDEGIKYGILAVRNAQALGDTSMQLATIYNHLGLTYYTLREYPKAIVSYDNSLRIAEKYKDAETIYIVAANKAYPYIKLKKFAEAARFLREMERKYPMQDIRKKLWLDRAYMSVYRELRQFSKATKYINELMTLIDQGIAPEETELIYSHLVEFYFAKKDYSLAEKYLALKRKIKLDNLRVLHRSHLWQARLDSVNHQYFSALSEFQKYSVLMDSFYNETKSRQINQLEVIYETEMKEENIQALRKESVLHQQMLRQASLVQNITFVSIALLLTIVGLLIYGNLLVKKNNKALAASQQEINNKNISLGRLVSEKQWLMKEIHHRVKNNLHMIVGLLESQAEFLTGDEAKMALAESEHRIQSMSMIHQKLYQTENLTSIEISPYIHELVQYLKACFKGENPVEFNLEIEQADMNISHAIPLGLILNEAIINALKYAFPPKTAGRIDVILKQTSPGYFLLKVSDNGVGLKPGFDINQVNSFGLTLILGLCQDLGGQAEVISDGGTTIRIAFAYTTGQSHTEQYANLPHP</sequence>
<dbReference type="PANTHER" id="PTHR41523">
    <property type="entry name" value="TWO-COMPONENT SYSTEM SENSOR PROTEIN"/>
    <property type="match status" value="1"/>
</dbReference>
<accession>A0A1G8C604</accession>
<keyword evidence="12" id="KW-1185">Reference proteome</keyword>
<evidence type="ECO:0000256" key="3">
    <source>
        <dbReference type="ARBA" id="ARBA00022553"/>
    </source>
</evidence>
<keyword evidence="4" id="KW-0808">Transferase</keyword>
<dbReference type="Pfam" id="PF07568">
    <property type="entry name" value="HisKA_2"/>
    <property type="match status" value="1"/>
</dbReference>
<dbReference type="GO" id="GO:0005524">
    <property type="term" value="F:ATP binding"/>
    <property type="evidence" value="ECO:0007669"/>
    <property type="project" value="UniProtKB-KW"/>
</dbReference>
<keyword evidence="5" id="KW-0547">Nucleotide-binding</keyword>
<dbReference type="SUPFAM" id="SSF55874">
    <property type="entry name" value="ATPase domain of HSP90 chaperone/DNA topoisomerase II/histidine kinase"/>
    <property type="match status" value="1"/>
</dbReference>
<evidence type="ECO:0000256" key="8">
    <source>
        <dbReference type="PROSITE-ProRule" id="PRU00339"/>
    </source>
</evidence>
<dbReference type="RefSeq" id="WP_090157758.1">
    <property type="nucleotide sequence ID" value="NZ_FNAN01000036.1"/>
</dbReference>
<keyword evidence="9" id="KW-1133">Transmembrane helix</keyword>
<dbReference type="OrthoDB" id="9767435at2"/>
<keyword evidence="9" id="KW-0812">Transmembrane</keyword>